<evidence type="ECO:0000256" key="1">
    <source>
        <dbReference type="ARBA" id="ARBA00009928"/>
    </source>
</evidence>
<proteinExistence type="inferred from homology"/>
<evidence type="ECO:0000313" key="6">
    <source>
        <dbReference type="EMBL" id="AMY09349.1"/>
    </source>
</evidence>
<dbReference type="RefSeq" id="WP_110171103.1">
    <property type="nucleotide sequence ID" value="NZ_CP015136.1"/>
</dbReference>
<dbReference type="PRINTS" id="PR00092">
    <property type="entry name" value="TYROSINASE"/>
</dbReference>
<dbReference type="Proteomes" id="UP000076079">
    <property type="component" value="Chromosome"/>
</dbReference>
<dbReference type="InterPro" id="IPR008922">
    <property type="entry name" value="Di-copper_centre_dom_sf"/>
</dbReference>
<evidence type="ECO:0000259" key="4">
    <source>
        <dbReference type="PROSITE" id="PS00497"/>
    </source>
</evidence>
<keyword evidence="3" id="KW-0186">Copper</keyword>
<dbReference type="EMBL" id="CP015136">
    <property type="protein sequence ID" value="AMY09349.1"/>
    <property type="molecule type" value="Genomic_DNA"/>
</dbReference>
<evidence type="ECO:0000313" key="7">
    <source>
        <dbReference type="Proteomes" id="UP000076079"/>
    </source>
</evidence>
<dbReference type="PANTHER" id="PTHR11474:SF126">
    <property type="entry name" value="TYROSINASE-LIKE PROTEIN TYR-1-RELATED"/>
    <property type="match status" value="1"/>
</dbReference>
<keyword evidence="6" id="KW-0560">Oxidoreductase</keyword>
<dbReference type="PANTHER" id="PTHR11474">
    <property type="entry name" value="TYROSINASE FAMILY MEMBER"/>
    <property type="match status" value="1"/>
</dbReference>
<dbReference type="OrthoDB" id="2874181at2"/>
<evidence type="ECO:0000256" key="3">
    <source>
        <dbReference type="ARBA" id="ARBA00023008"/>
    </source>
</evidence>
<evidence type="ECO:0000259" key="5">
    <source>
        <dbReference type="PROSITE" id="PS00498"/>
    </source>
</evidence>
<comment type="similarity">
    <text evidence="1">Belongs to the tyrosinase family.</text>
</comment>
<sequence>MAVRKNIVTDAASRQKYVQGTLALKAQFTGVTTSTLGIPGPNRQVSTWDRFVAWHSAVMGVAHSRPIFLPWHRMMLRTLEQLMQQALNDPNFGLPYWDWAADGQLSNAAQLSAPVWSNNCMGTASSAPGPYTLVAFPIRLASNNAGMLVQVNRPLQRTRGAGVQGMPNPSLPKKASTAAALATLPYDAAPWNRNSTGFRNRVEGWNPPNDLHNLVHIWVGGDMLPASSPNDPVFYLNHCNEDRIWEAWMVRNGRNYLPTSTTPGGPAGQRLNDPLASPFGPSVTSAQVLNISSAYTYDTLTV</sequence>
<dbReference type="InterPro" id="IPR050316">
    <property type="entry name" value="Tyrosinase/Hemocyanin"/>
</dbReference>
<reference evidence="7" key="2">
    <citation type="submission" date="2016-04" db="EMBL/GenBank/DDBJ databases">
        <title>First Complete Genome Sequence of a Subdivision 6 Acidobacterium.</title>
        <authorList>
            <person name="Huang S."/>
            <person name="Vieira S."/>
            <person name="Bunk B."/>
            <person name="Riedel T."/>
            <person name="Sproeer C."/>
            <person name="Overmann J."/>
        </authorList>
    </citation>
    <scope>NUCLEOTIDE SEQUENCE [LARGE SCALE GENOMIC DNA]</scope>
    <source>
        <strain evidence="7">DSM 100886 HEG_-6_39</strain>
    </source>
</reference>
<dbReference type="InterPro" id="IPR002227">
    <property type="entry name" value="Tyrosinase_Cu-bd"/>
</dbReference>
<dbReference type="PROSITE" id="PS00497">
    <property type="entry name" value="TYROSINASE_1"/>
    <property type="match status" value="1"/>
</dbReference>
<reference evidence="6 7" key="1">
    <citation type="journal article" date="2016" name="Genome Announc.">
        <title>First Complete Genome Sequence of a Subdivision 6 Acidobacterium Strain.</title>
        <authorList>
            <person name="Huang S."/>
            <person name="Vieira S."/>
            <person name="Bunk B."/>
            <person name="Riedel T."/>
            <person name="Sproer C."/>
            <person name="Overmann J."/>
        </authorList>
    </citation>
    <scope>NUCLEOTIDE SEQUENCE [LARGE SCALE GENOMIC DNA]</scope>
    <source>
        <strain evidence="7">DSM 100886 HEG_-6_39</strain>
    </source>
</reference>
<feature type="domain" description="Tyrosinase copper-binding" evidence="5">
    <location>
        <begin position="231"/>
        <end position="242"/>
    </location>
</feature>
<dbReference type="EC" id="1.14.18.1" evidence="6"/>
<accession>A0A143PNK1</accession>
<organism evidence="6 7">
    <name type="scientific">Luteitalea pratensis</name>
    <dbReference type="NCBI Taxonomy" id="1855912"/>
    <lineage>
        <taxon>Bacteria</taxon>
        <taxon>Pseudomonadati</taxon>
        <taxon>Acidobacteriota</taxon>
        <taxon>Vicinamibacteria</taxon>
        <taxon>Vicinamibacterales</taxon>
        <taxon>Vicinamibacteraceae</taxon>
        <taxon>Luteitalea</taxon>
    </lineage>
</organism>
<feature type="domain" description="Tyrosinase copper-binding" evidence="4">
    <location>
        <begin position="63"/>
        <end position="80"/>
    </location>
</feature>
<dbReference type="Gene3D" id="1.10.1280.10">
    <property type="entry name" value="Di-copper center containing domain from catechol oxidase"/>
    <property type="match status" value="1"/>
</dbReference>
<dbReference type="SUPFAM" id="SSF48056">
    <property type="entry name" value="Di-copper centre-containing domain"/>
    <property type="match status" value="1"/>
</dbReference>
<keyword evidence="7" id="KW-1185">Reference proteome</keyword>
<dbReference type="GO" id="GO:0046872">
    <property type="term" value="F:metal ion binding"/>
    <property type="evidence" value="ECO:0007669"/>
    <property type="project" value="UniProtKB-KW"/>
</dbReference>
<keyword evidence="2" id="KW-0479">Metal-binding</keyword>
<evidence type="ECO:0000256" key="2">
    <source>
        <dbReference type="ARBA" id="ARBA00022723"/>
    </source>
</evidence>
<gene>
    <name evidence="6" type="primary">melC2</name>
    <name evidence="6" type="ORF">LuPra_02564</name>
</gene>
<dbReference type="PROSITE" id="PS00498">
    <property type="entry name" value="TYROSINASE_2"/>
    <property type="match status" value="1"/>
</dbReference>
<dbReference type="GO" id="GO:0004503">
    <property type="term" value="F:tyrosinase activity"/>
    <property type="evidence" value="ECO:0007669"/>
    <property type="project" value="UniProtKB-EC"/>
</dbReference>
<dbReference type="AlphaFoldDB" id="A0A143PNK1"/>
<dbReference type="Pfam" id="PF00264">
    <property type="entry name" value="Tyrosinase"/>
    <property type="match status" value="1"/>
</dbReference>
<protein>
    <submittedName>
        <fullName evidence="6">Tyrosinase</fullName>
        <ecNumber evidence="6">1.14.18.1</ecNumber>
    </submittedName>
</protein>
<dbReference type="PATRIC" id="fig|1813736.3.peg.2700"/>
<dbReference type="KEGG" id="abac:LuPra_02564"/>
<dbReference type="STRING" id="1855912.LuPra_02564"/>
<name>A0A143PNK1_LUTPR</name>